<keyword evidence="2" id="KW-1185">Reference proteome</keyword>
<dbReference type="OrthoDB" id="680899at2"/>
<evidence type="ECO:0000313" key="2">
    <source>
        <dbReference type="Proteomes" id="UP000193804"/>
    </source>
</evidence>
<organism evidence="1 2">
    <name type="scientific">Marivirga sericea</name>
    <dbReference type="NCBI Taxonomy" id="1028"/>
    <lineage>
        <taxon>Bacteria</taxon>
        <taxon>Pseudomonadati</taxon>
        <taxon>Bacteroidota</taxon>
        <taxon>Cytophagia</taxon>
        <taxon>Cytophagales</taxon>
        <taxon>Marivirgaceae</taxon>
        <taxon>Marivirga</taxon>
    </lineage>
</organism>
<accession>A0A1X7KGA4</accession>
<dbReference type="AlphaFoldDB" id="A0A1X7KGA4"/>
<reference evidence="2" key="1">
    <citation type="submission" date="2017-04" db="EMBL/GenBank/DDBJ databases">
        <authorList>
            <person name="Varghese N."/>
            <person name="Submissions S."/>
        </authorList>
    </citation>
    <scope>NUCLEOTIDE SEQUENCE [LARGE SCALE GENOMIC DNA]</scope>
    <source>
        <strain evidence="2">DSM 4125</strain>
    </source>
</reference>
<proteinExistence type="predicted"/>
<dbReference type="RefSeq" id="WP_085517896.1">
    <property type="nucleotide sequence ID" value="NZ_FXAW01000005.1"/>
</dbReference>
<sequence length="95" mass="10771">MEQVLVNKQTEALVRGEYSAEDAREIVSNLIIQKINFHNLKDFSSKERLGKVDENSIKRIEELKESREKMLAIIDAAKAAGKTVKINSTITLELK</sequence>
<dbReference type="Proteomes" id="UP000193804">
    <property type="component" value="Unassembled WGS sequence"/>
</dbReference>
<name>A0A1X7KGA4_9BACT</name>
<protein>
    <submittedName>
        <fullName evidence="1">Uncharacterized protein</fullName>
    </submittedName>
</protein>
<gene>
    <name evidence="1" type="ORF">SAMN05661096_02737</name>
</gene>
<dbReference type="STRING" id="1028.SAMN05661096_02737"/>
<dbReference type="EMBL" id="FXAW01000005">
    <property type="protein sequence ID" value="SMG40340.1"/>
    <property type="molecule type" value="Genomic_DNA"/>
</dbReference>
<evidence type="ECO:0000313" key="1">
    <source>
        <dbReference type="EMBL" id="SMG40340.1"/>
    </source>
</evidence>